<dbReference type="AlphaFoldDB" id="A0A4Y1ZMK4"/>
<dbReference type="Proteomes" id="UP000499080">
    <property type="component" value="Unassembled WGS sequence"/>
</dbReference>
<evidence type="ECO:0000313" key="1">
    <source>
        <dbReference type="EMBL" id="GBL57887.1"/>
    </source>
</evidence>
<sequence length="112" mass="12202">MVIGYEDSGLNTRAIAVAVVQMTGCFGRAGKTTSRIRGRRVPSSKPDSAEGPPCLWAWCTLNLSRRLNALPLAGAAAWKDGCKIRCRPSHLTVVQNYEFRPKITPMSLQIGT</sequence>
<organism evidence="1 2">
    <name type="scientific">Araneus ventricosus</name>
    <name type="common">Orbweaver spider</name>
    <name type="synonym">Epeira ventricosa</name>
    <dbReference type="NCBI Taxonomy" id="182803"/>
    <lineage>
        <taxon>Eukaryota</taxon>
        <taxon>Metazoa</taxon>
        <taxon>Ecdysozoa</taxon>
        <taxon>Arthropoda</taxon>
        <taxon>Chelicerata</taxon>
        <taxon>Arachnida</taxon>
        <taxon>Araneae</taxon>
        <taxon>Araneomorphae</taxon>
        <taxon>Entelegynae</taxon>
        <taxon>Araneoidea</taxon>
        <taxon>Araneidae</taxon>
        <taxon>Araneus</taxon>
    </lineage>
</organism>
<evidence type="ECO:0000313" key="2">
    <source>
        <dbReference type="Proteomes" id="UP000499080"/>
    </source>
</evidence>
<comment type="caution">
    <text evidence="1">The sequence shown here is derived from an EMBL/GenBank/DDBJ whole genome shotgun (WGS) entry which is preliminary data.</text>
</comment>
<accession>A0A4Y1ZMK4</accession>
<dbReference type="EMBL" id="BGPR01075899">
    <property type="protein sequence ID" value="GBL57887.1"/>
    <property type="molecule type" value="Genomic_DNA"/>
</dbReference>
<reference evidence="1 2" key="1">
    <citation type="journal article" date="2019" name="Sci. Rep.">
        <title>Orb-weaving spider Araneus ventricosus genome elucidates the spidroin gene catalogue.</title>
        <authorList>
            <person name="Kono N."/>
            <person name="Nakamura H."/>
            <person name="Ohtoshi R."/>
            <person name="Moran D.A.P."/>
            <person name="Shinohara A."/>
            <person name="Yoshida Y."/>
            <person name="Fujiwara M."/>
            <person name="Mori M."/>
            <person name="Tomita M."/>
            <person name="Arakawa K."/>
        </authorList>
    </citation>
    <scope>NUCLEOTIDE SEQUENCE [LARGE SCALE GENOMIC DNA]</scope>
</reference>
<name>A0A4Y1ZMK4_ARAVE</name>
<keyword evidence="2" id="KW-1185">Reference proteome</keyword>
<protein>
    <submittedName>
        <fullName evidence="1">Uncharacterized protein</fullName>
    </submittedName>
</protein>
<gene>
    <name evidence="1" type="ORF">AVEN_160927_1</name>
</gene>
<proteinExistence type="predicted"/>